<sequence>MMFFYRLIMSGVAVILCSGLSIGLAHATELSSTRLPYHSSLKAASQEKKIRPSVKFTPVNSSPQNTYPIILVHGLAGFDDLYGFFQYWGGLTDIEKDLRKRGYHVYTADIGTFSSNWDRAVELYAQIKGGRADYGAAHAKKHGHDRYGRTYPGLYPEWGKVDEKTGKVNKVHLIGHSLGGQTVRTLVQLLEHGDKNESAFKKGVGLSPLFNHEQKSWVSSVMAISSPHDGSTLTYQIEEMMPKAQQLIAAFAAISGNRSFVDYDFKLDQWGLKRHPGEPFNDYMKRVCKSSIWKKTKDSSEWDTSLPGAIELNQWVQAQPQVYYFSVGTEQTYRSPFTGHEVPELLMNPAFYSFSFYMGKYTRNFDEMIVDKGWFKNDGMVNTRSMAGPTMGSTDLIVPYNGTPQIGKWNYLGTMKSYDHVDIIGMGIRDMRPWYRGMAALLASLPE</sequence>
<comment type="catalytic activity">
    <reaction evidence="1">
        <text>a triacylglycerol + H2O = a diacylglycerol + a fatty acid + H(+)</text>
        <dbReference type="Rhea" id="RHEA:12044"/>
        <dbReference type="ChEBI" id="CHEBI:15377"/>
        <dbReference type="ChEBI" id="CHEBI:15378"/>
        <dbReference type="ChEBI" id="CHEBI:17855"/>
        <dbReference type="ChEBI" id="CHEBI:18035"/>
        <dbReference type="ChEBI" id="CHEBI:28868"/>
        <dbReference type="EC" id="3.1.1.3"/>
    </reaction>
</comment>
<dbReference type="InterPro" id="IPR056304">
    <property type="entry name" value="Lip-like_C"/>
</dbReference>
<evidence type="ECO:0000259" key="10">
    <source>
        <dbReference type="Pfam" id="PF24708"/>
    </source>
</evidence>
<name>A0ABV8JE72_9BACL</name>
<evidence type="ECO:0000256" key="9">
    <source>
        <dbReference type="SAM" id="SignalP"/>
    </source>
</evidence>
<evidence type="ECO:0000313" key="11">
    <source>
        <dbReference type="EMBL" id="MFC4076620.1"/>
    </source>
</evidence>
<evidence type="ECO:0000256" key="7">
    <source>
        <dbReference type="ARBA" id="ARBA00022963"/>
    </source>
</evidence>
<dbReference type="PANTHER" id="PTHR34043:SF3">
    <property type="entry name" value="ALPHA_BETA-HYDROLASES SUPERFAMILY PROTEIN"/>
    <property type="match status" value="1"/>
</dbReference>
<dbReference type="Proteomes" id="UP001595843">
    <property type="component" value="Unassembled WGS sequence"/>
</dbReference>
<dbReference type="EC" id="3.1.1.3" evidence="3"/>
<dbReference type="InterPro" id="IPR029058">
    <property type="entry name" value="AB_hydrolase_fold"/>
</dbReference>
<keyword evidence="4" id="KW-0964">Secreted</keyword>
<dbReference type="EMBL" id="JBHSAP010000009">
    <property type="protein sequence ID" value="MFC4076620.1"/>
    <property type="molecule type" value="Genomic_DNA"/>
</dbReference>
<evidence type="ECO:0000256" key="3">
    <source>
        <dbReference type="ARBA" id="ARBA00013279"/>
    </source>
</evidence>
<protein>
    <recommendedName>
        <fullName evidence="3">triacylglycerol lipase</fullName>
        <ecNumber evidence="3">3.1.1.3</ecNumber>
    </recommendedName>
</protein>
<comment type="caution">
    <text evidence="11">The sequence shown here is derived from an EMBL/GenBank/DDBJ whole genome shotgun (WGS) entry which is preliminary data.</text>
</comment>
<evidence type="ECO:0000256" key="4">
    <source>
        <dbReference type="ARBA" id="ARBA00022525"/>
    </source>
</evidence>
<evidence type="ECO:0000256" key="8">
    <source>
        <dbReference type="ARBA" id="ARBA00023098"/>
    </source>
</evidence>
<evidence type="ECO:0000256" key="6">
    <source>
        <dbReference type="ARBA" id="ARBA00022801"/>
    </source>
</evidence>
<feature type="signal peptide" evidence="9">
    <location>
        <begin position="1"/>
        <end position="27"/>
    </location>
</feature>
<feature type="chain" id="PRO_5046595322" description="triacylglycerol lipase" evidence="9">
    <location>
        <begin position="28"/>
        <end position="447"/>
    </location>
</feature>
<organism evidence="11 12">
    <name type="scientific">Salinithrix halophila</name>
    <dbReference type="NCBI Taxonomy" id="1485204"/>
    <lineage>
        <taxon>Bacteria</taxon>
        <taxon>Bacillati</taxon>
        <taxon>Bacillota</taxon>
        <taxon>Bacilli</taxon>
        <taxon>Bacillales</taxon>
        <taxon>Thermoactinomycetaceae</taxon>
        <taxon>Salinithrix</taxon>
    </lineage>
</organism>
<dbReference type="RefSeq" id="WP_380703723.1">
    <property type="nucleotide sequence ID" value="NZ_JBHSAP010000009.1"/>
</dbReference>
<keyword evidence="12" id="KW-1185">Reference proteome</keyword>
<dbReference type="SUPFAM" id="SSF53474">
    <property type="entry name" value="alpha/beta-Hydrolases"/>
    <property type="match status" value="1"/>
</dbReference>
<keyword evidence="7" id="KW-0442">Lipid degradation</keyword>
<feature type="domain" description="Lipase-like C-terminal" evidence="10">
    <location>
        <begin position="65"/>
        <end position="432"/>
    </location>
</feature>
<keyword evidence="6" id="KW-0378">Hydrolase</keyword>
<reference evidence="12" key="1">
    <citation type="journal article" date="2019" name="Int. J. Syst. Evol. Microbiol.">
        <title>The Global Catalogue of Microorganisms (GCM) 10K type strain sequencing project: providing services to taxonomists for standard genome sequencing and annotation.</title>
        <authorList>
            <consortium name="The Broad Institute Genomics Platform"/>
            <consortium name="The Broad Institute Genome Sequencing Center for Infectious Disease"/>
            <person name="Wu L."/>
            <person name="Ma J."/>
        </authorList>
    </citation>
    <scope>NUCLEOTIDE SEQUENCE [LARGE SCALE GENOMIC DNA]</scope>
    <source>
        <strain evidence="12">IBRC-M 10813</strain>
    </source>
</reference>
<evidence type="ECO:0000256" key="2">
    <source>
        <dbReference type="ARBA" id="ARBA00004613"/>
    </source>
</evidence>
<comment type="subcellular location">
    <subcellularLocation>
        <location evidence="2">Secreted</location>
    </subcellularLocation>
</comment>
<dbReference type="Gene3D" id="3.40.50.1820">
    <property type="entry name" value="alpha/beta hydrolase"/>
    <property type="match status" value="1"/>
</dbReference>
<accession>A0ABV8JE72</accession>
<evidence type="ECO:0000313" key="12">
    <source>
        <dbReference type="Proteomes" id="UP001595843"/>
    </source>
</evidence>
<keyword evidence="8" id="KW-0443">Lipid metabolism</keyword>
<dbReference type="Pfam" id="PF24708">
    <property type="entry name" value="Lip_C"/>
    <property type="match status" value="1"/>
</dbReference>
<evidence type="ECO:0000256" key="1">
    <source>
        <dbReference type="ARBA" id="ARBA00001024"/>
    </source>
</evidence>
<proteinExistence type="predicted"/>
<keyword evidence="5 9" id="KW-0732">Signal</keyword>
<evidence type="ECO:0000256" key="5">
    <source>
        <dbReference type="ARBA" id="ARBA00022729"/>
    </source>
</evidence>
<dbReference type="PANTHER" id="PTHR34043">
    <property type="entry name" value="ALPHA/BETA-HYDROLASES SUPERFAMILY PROTEIN"/>
    <property type="match status" value="1"/>
</dbReference>
<gene>
    <name evidence="11" type="ORF">ACFOUO_07335</name>
</gene>